<dbReference type="Proteomes" id="UP000837801">
    <property type="component" value="Unassembled WGS sequence"/>
</dbReference>
<name>A0A9P0QMT8_9ASCO</name>
<dbReference type="GO" id="GO:0005758">
    <property type="term" value="C:mitochondrial intermembrane space"/>
    <property type="evidence" value="ECO:0007669"/>
    <property type="project" value="InterPro"/>
</dbReference>
<gene>
    <name evidence="2" type="ORF">CLIB1423_04S01662</name>
</gene>
<dbReference type="PROSITE" id="PS50904">
    <property type="entry name" value="PRELI_MSF1"/>
    <property type="match status" value="1"/>
</dbReference>
<reference evidence="2" key="1">
    <citation type="submission" date="2022-03" db="EMBL/GenBank/DDBJ databases">
        <authorList>
            <person name="Legras J.-L."/>
            <person name="Devillers H."/>
            <person name="Grondin C."/>
        </authorList>
    </citation>
    <scope>NUCLEOTIDE SEQUENCE</scope>
    <source>
        <strain evidence="2">CLIB 1423</strain>
    </source>
</reference>
<dbReference type="InterPro" id="IPR006797">
    <property type="entry name" value="PRELI/MSF1_dom"/>
</dbReference>
<dbReference type="Pfam" id="PF04707">
    <property type="entry name" value="PRELI"/>
    <property type="match status" value="1"/>
</dbReference>
<evidence type="ECO:0000259" key="1">
    <source>
        <dbReference type="PROSITE" id="PS50904"/>
    </source>
</evidence>
<sequence>MVQVFENSHTFSHDFKTVTFAYLNRYPNPYASHVLSQDTLETFVDADGCLQTTKFIIKRGRLPKFMMPFLGGSLDSWIIEKTYINPKTETMLTYTSNVDHRKFIRVEEFLRYTGNKDGETTNVVSKVKFSSNLIGFKQRIEDWSRNKFSKNFSNSREGLKFVMNRFKESSSWKQVSSA</sequence>
<organism evidence="2 3">
    <name type="scientific">[Candida] railenensis</name>
    <dbReference type="NCBI Taxonomy" id="45579"/>
    <lineage>
        <taxon>Eukaryota</taxon>
        <taxon>Fungi</taxon>
        <taxon>Dikarya</taxon>
        <taxon>Ascomycota</taxon>
        <taxon>Saccharomycotina</taxon>
        <taxon>Pichiomycetes</taxon>
        <taxon>Debaryomycetaceae</taxon>
        <taxon>Kurtzmaniella</taxon>
    </lineage>
</organism>
<dbReference type="OrthoDB" id="341300at2759"/>
<dbReference type="PANTHER" id="PTHR11158">
    <property type="entry name" value="MSF1/PX19 RELATED"/>
    <property type="match status" value="1"/>
</dbReference>
<protein>
    <submittedName>
        <fullName evidence="2">Protein Ups1p, mitochondrial</fullName>
    </submittedName>
</protein>
<keyword evidence="3" id="KW-1185">Reference proteome</keyword>
<accession>A0A9P0QMT8</accession>
<comment type="caution">
    <text evidence="2">The sequence shown here is derived from an EMBL/GenBank/DDBJ whole genome shotgun (WGS) entry which is preliminary data.</text>
</comment>
<feature type="domain" description="PRELI/MSF1" evidence="1">
    <location>
        <begin position="2"/>
        <end position="171"/>
    </location>
</feature>
<dbReference type="AlphaFoldDB" id="A0A9P0QMT8"/>
<evidence type="ECO:0000313" key="3">
    <source>
        <dbReference type="Proteomes" id="UP000837801"/>
    </source>
</evidence>
<evidence type="ECO:0000313" key="2">
    <source>
        <dbReference type="EMBL" id="CAH2351598.1"/>
    </source>
</evidence>
<dbReference type="InterPro" id="IPR037365">
    <property type="entry name" value="Slowmo/Ups"/>
</dbReference>
<dbReference type="EMBL" id="CAKXYY010000004">
    <property type="protein sequence ID" value="CAH2351598.1"/>
    <property type="molecule type" value="Genomic_DNA"/>
</dbReference>
<proteinExistence type="predicted"/>